<dbReference type="PROSITE" id="PS51352">
    <property type="entry name" value="THIOREDOXIN_2"/>
    <property type="match status" value="1"/>
</dbReference>
<dbReference type="AlphaFoldDB" id="A0A6M1T169"/>
<dbReference type="PROSITE" id="PS51355">
    <property type="entry name" value="GLUTATHIONE_PEROXID_3"/>
    <property type="match status" value="1"/>
</dbReference>
<evidence type="ECO:0000256" key="4">
    <source>
        <dbReference type="PIRSR" id="PIRSR000303-1"/>
    </source>
</evidence>
<dbReference type="InterPro" id="IPR029759">
    <property type="entry name" value="GPX_AS"/>
</dbReference>
<dbReference type="PIRSF" id="PIRSF000303">
    <property type="entry name" value="Glutathion_perox"/>
    <property type="match status" value="1"/>
</dbReference>
<feature type="chain" id="PRO_5026735667" description="Glutathione peroxidase" evidence="6">
    <location>
        <begin position="22"/>
        <end position="183"/>
    </location>
</feature>
<evidence type="ECO:0000313" key="9">
    <source>
        <dbReference type="Proteomes" id="UP000473278"/>
    </source>
</evidence>
<accession>A0A6M1T169</accession>
<evidence type="ECO:0000256" key="1">
    <source>
        <dbReference type="ARBA" id="ARBA00006926"/>
    </source>
</evidence>
<comment type="caution">
    <text evidence="8">The sequence shown here is derived from an EMBL/GenBank/DDBJ whole genome shotgun (WGS) entry which is preliminary data.</text>
</comment>
<keyword evidence="2 5" id="KW-0575">Peroxidase</keyword>
<dbReference type="GO" id="GO:0004601">
    <property type="term" value="F:peroxidase activity"/>
    <property type="evidence" value="ECO:0007669"/>
    <property type="project" value="UniProtKB-KW"/>
</dbReference>
<keyword evidence="6" id="KW-0732">Signal</keyword>
<evidence type="ECO:0000256" key="3">
    <source>
        <dbReference type="ARBA" id="ARBA00023002"/>
    </source>
</evidence>
<organism evidence="8 9">
    <name type="scientific">Halalkalibaculum roseum</name>
    <dbReference type="NCBI Taxonomy" id="2709311"/>
    <lineage>
        <taxon>Bacteria</taxon>
        <taxon>Pseudomonadati</taxon>
        <taxon>Balneolota</taxon>
        <taxon>Balneolia</taxon>
        <taxon>Balneolales</taxon>
        <taxon>Balneolaceae</taxon>
        <taxon>Halalkalibaculum</taxon>
    </lineage>
</organism>
<dbReference type="CDD" id="cd00340">
    <property type="entry name" value="GSH_Peroxidase"/>
    <property type="match status" value="1"/>
</dbReference>
<dbReference type="Proteomes" id="UP000473278">
    <property type="component" value="Unassembled WGS sequence"/>
</dbReference>
<dbReference type="SUPFAM" id="SSF52833">
    <property type="entry name" value="Thioredoxin-like"/>
    <property type="match status" value="1"/>
</dbReference>
<keyword evidence="9" id="KW-1185">Reference proteome</keyword>
<feature type="signal peptide" evidence="6">
    <location>
        <begin position="1"/>
        <end position="21"/>
    </location>
</feature>
<dbReference type="InterPro" id="IPR036249">
    <property type="entry name" value="Thioredoxin-like_sf"/>
</dbReference>
<dbReference type="Gene3D" id="3.40.30.10">
    <property type="entry name" value="Glutaredoxin"/>
    <property type="match status" value="1"/>
</dbReference>
<dbReference type="PANTHER" id="PTHR11592:SF78">
    <property type="entry name" value="GLUTATHIONE PEROXIDASE"/>
    <property type="match status" value="1"/>
</dbReference>
<name>A0A6M1T169_9BACT</name>
<keyword evidence="3 5" id="KW-0560">Oxidoreductase</keyword>
<evidence type="ECO:0000256" key="5">
    <source>
        <dbReference type="RuleBase" id="RU000499"/>
    </source>
</evidence>
<evidence type="ECO:0000259" key="7">
    <source>
        <dbReference type="PROSITE" id="PS51352"/>
    </source>
</evidence>
<dbReference type="PANTHER" id="PTHR11592">
    <property type="entry name" value="GLUTATHIONE PEROXIDASE"/>
    <property type="match status" value="1"/>
</dbReference>
<dbReference type="EMBL" id="JAALLT010000004">
    <property type="protein sequence ID" value="NGP77826.1"/>
    <property type="molecule type" value="Genomic_DNA"/>
</dbReference>
<proteinExistence type="inferred from homology"/>
<dbReference type="GO" id="GO:0034599">
    <property type="term" value="P:cellular response to oxidative stress"/>
    <property type="evidence" value="ECO:0007669"/>
    <property type="project" value="TreeGrafter"/>
</dbReference>
<dbReference type="PRINTS" id="PR01011">
    <property type="entry name" value="GLUTPROXDASE"/>
</dbReference>
<sequence>MKSLGLLIILSLMGISLTQMDDGTVYQFEPENIDGEVTPLSNYEGKVLLIVNTASKCGYTPQYEGLQAIYEEYKDQGLVVMGFPANNFGGQEPGTDEEIKQFCRVNFDVGFPMFSKVSVKGDDIHPLFDYLTKSENPDFSGEINWNFEKFLVDKKGNLIHRFRSKVKPQSDELINAIEQALNS</sequence>
<feature type="domain" description="Thioredoxin" evidence="7">
    <location>
        <begin position="6"/>
        <end position="182"/>
    </location>
</feature>
<feature type="active site" evidence="4">
    <location>
        <position position="57"/>
    </location>
</feature>
<reference evidence="8 9" key="1">
    <citation type="submission" date="2020-02" db="EMBL/GenBank/DDBJ databases">
        <title>Balneolaceae bacterium YR4-1, complete genome.</title>
        <authorList>
            <person name="Li Y."/>
            <person name="Wu S."/>
        </authorList>
    </citation>
    <scope>NUCLEOTIDE SEQUENCE [LARGE SCALE GENOMIC DNA]</scope>
    <source>
        <strain evidence="8 9">YR4-1</strain>
    </source>
</reference>
<dbReference type="Pfam" id="PF00255">
    <property type="entry name" value="GSHPx"/>
    <property type="match status" value="1"/>
</dbReference>
<evidence type="ECO:0000313" key="8">
    <source>
        <dbReference type="EMBL" id="NGP77826.1"/>
    </source>
</evidence>
<dbReference type="RefSeq" id="WP_165143522.1">
    <property type="nucleotide sequence ID" value="NZ_JAALLT010000004.1"/>
</dbReference>
<dbReference type="InterPro" id="IPR013766">
    <property type="entry name" value="Thioredoxin_domain"/>
</dbReference>
<dbReference type="PROSITE" id="PS00460">
    <property type="entry name" value="GLUTATHIONE_PEROXID_1"/>
    <property type="match status" value="1"/>
</dbReference>
<protein>
    <recommendedName>
        <fullName evidence="5">Glutathione peroxidase</fullName>
    </recommendedName>
</protein>
<gene>
    <name evidence="8" type="ORF">G3570_14350</name>
</gene>
<evidence type="ECO:0000256" key="2">
    <source>
        <dbReference type="ARBA" id="ARBA00022559"/>
    </source>
</evidence>
<dbReference type="FunFam" id="3.40.30.10:FF:000010">
    <property type="entry name" value="Glutathione peroxidase"/>
    <property type="match status" value="1"/>
</dbReference>
<dbReference type="InterPro" id="IPR000889">
    <property type="entry name" value="Glutathione_peroxidase"/>
</dbReference>
<comment type="similarity">
    <text evidence="1 5">Belongs to the glutathione peroxidase family.</text>
</comment>
<evidence type="ECO:0000256" key="6">
    <source>
        <dbReference type="SAM" id="SignalP"/>
    </source>
</evidence>